<protein>
    <recommendedName>
        <fullName evidence="5">choloylglycine hydrolase</fullName>
        <ecNumber evidence="5">3.5.1.24</ecNumber>
    </recommendedName>
    <alternativeName>
        <fullName evidence="6">Bile salt hydrolase</fullName>
    </alternativeName>
    <alternativeName>
        <fullName evidence="7">Choloylglycine hydrolase</fullName>
    </alternativeName>
</protein>
<dbReference type="AlphaFoldDB" id="A0A9D1MJ49"/>
<comment type="catalytic activity">
    <reaction evidence="9">
        <text>taurodeoxycholate + H2O = deoxycholate + taurine</text>
        <dbReference type="Rhea" id="RHEA:47556"/>
        <dbReference type="ChEBI" id="CHEBI:15377"/>
        <dbReference type="ChEBI" id="CHEBI:23614"/>
        <dbReference type="ChEBI" id="CHEBI:36261"/>
        <dbReference type="ChEBI" id="CHEBI:507393"/>
    </reaction>
    <physiologicalReaction direction="left-to-right" evidence="9">
        <dbReference type="Rhea" id="RHEA:47557"/>
    </physiologicalReaction>
</comment>
<comment type="similarity">
    <text evidence="2">Belongs to the peptidase C59 family.</text>
</comment>
<gene>
    <name evidence="11" type="ORF">IAB69_01130</name>
</gene>
<evidence type="ECO:0000256" key="8">
    <source>
        <dbReference type="ARBA" id="ARBA00047285"/>
    </source>
</evidence>
<dbReference type="CDD" id="cd00542">
    <property type="entry name" value="Ntn_PVA"/>
    <property type="match status" value="1"/>
</dbReference>
<keyword evidence="3 11" id="KW-0378">Hydrolase</keyword>
<dbReference type="InterPro" id="IPR029055">
    <property type="entry name" value="Ntn_hydrolases_N"/>
</dbReference>
<dbReference type="GO" id="GO:0045302">
    <property type="term" value="F:choloylglycine hydrolase activity"/>
    <property type="evidence" value="ECO:0007669"/>
    <property type="project" value="UniProtKB-EC"/>
</dbReference>
<evidence type="ECO:0000256" key="7">
    <source>
        <dbReference type="ARBA" id="ARBA00044806"/>
    </source>
</evidence>
<feature type="domain" description="Choloylglycine hydrolase/NAAA C-terminal" evidence="10">
    <location>
        <begin position="2"/>
        <end position="308"/>
    </location>
</feature>
<accession>A0A9D1MJ49</accession>
<dbReference type="Pfam" id="PF02275">
    <property type="entry name" value="CBAH"/>
    <property type="match status" value="1"/>
</dbReference>
<dbReference type="NCBIfam" id="NF038245">
    <property type="entry name" value="bile_salt_hydro"/>
    <property type="match status" value="1"/>
</dbReference>
<dbReference type="EC" id="3.5.1.24" evidence="5"/>
<dbReference type="InterPro" id="IPR052193">
    <property type="entry name" value="Peptidase_C59"/>
</dbReference>
<comment type="pathway">
    <text evidence="1">Lipid metabolism; bile acid biosynthesis.</text>
</comment>
<sequence>MCTAITLNTNNFYFGRTLDNDRSYGEQVVVTPRAYPFFFRSAGTLKRHLAFIGTAHISGGYPLYYDAVNEEGLCMAGLNFPSSAVYNPRVAGSTNLAQFELIPYILGRCKSVKQAEGELENINITHEQFSPAMPPASLHWILADKGRCIVVESTRHGLEIHENAVGVLTNEPPFASQLANLSHYMALSPEEPENTFYPRLNLAALGRGFGAYGLPGDLTSPSRFVRAAFARGNSVCGDGEEDSVSQFFHILDFVGQPRGACAVGSGYESTIYSSCCNATRGIYYFTTYGCRCISAVNMYAEELESARLSAYNMQQPERINKINY</sequence>
<dbReference type="InterPro" id="IPR047711">
    <property type="entry name" value="CBAH"/>
</dbReference>
<evidence type="ECO:0000256" key="2">
    <source>
        <dbReference type="ARBA" id="ARBA00006625"/>
    </source>
</evidence>
<evidence type="ECO:0000256" key="1">
    <source>
        <dbReference type="ARBA" id="ARBA00004860"/>
    </source>
</evidence>
<evidence type="ECO:0000313" key="11">
    <source>
        <dbReference type="EMBL" id="HIU61239.1"/>
    </source>
</evidence>
<dbReference type="PANTHER" id="PTHR35527:SF2">
    <property type="entry name" value="HYDROLASE"/>
    <property type="match status" value="1"/>
</dbReference>
<reference evidence="11" key="2">
    <citation type="journal article" date="2021" name="PeerJ">
        <title>Extensive microbial diversity within the chicken gut microbiome revealed by metagenomics and culture.</title>
        <authorList>
            <person name="Gilroy R."/>
            <person name="Ravi A."/>
            <person name="Getino M."/>
            <person name="Pursley I."/>
            <person name="Horton D.L."/>
            <person name="Alikhan N.F."/>
            <person name="Baker D."/>
            <person name="Gharbi K."/>
            <person name="Hall N."/>
            <person name="Watson M."/>
            <person name="Adriaenssens E.M."/>
            <person name="Foster-Nyarko E."/>
            <person name="Jarju S."/>
            <person name="Secka A."/>
            <person name="Antonio M."/>
            <person name="Oren A."/>
            <person name="Chaudhuri R.R."/>
            <person name="La Ragione R."/>
            <person name="Hildebrand F."/>
            <person name="Pallen M.J."/>
        </authorList>
    </citation>
    <scope>NUCLEOTIDE SEQUENCE</scope>
    <source>
        <strain evidence="11">CHK195-12923</strain>
    </source>
</reference>
<dbReference type="GO" id="GO:0006629">
    <property type="term" value="P:lipid metabolic process"/>
    <property type="evidence" value="ECO:0007669"/>
    <property type="project" value="UniProtKB-KW"/>
</dbReference>
<dbReference type="Gene3D" id="3.60.60.10">
    <property type="entry name" value="Penicillin V Acylase, Chain A"/>
    <property type="match status" value="1"/>
</dbReference>
<evidence type="ECO:0000259" key="10">
    <source>
        <dbReference type="Pfam" id="PF02275"/>
    </source>
</evidence>
<evidence type="ECO:0000256" key="6">
    <source>
        <dbReference type="ARBA" id="ARBA00044804"/>
    </source>
</evidence>
<dbReference type="SUPFAM" id="SSF56235">
    <property type="entry name" value="N-terminal nucleophile aminohydrolases (Ntn hydrolases)"/>
    <property type="match status" value="1"/>
</dbReference>
<evidence type="ECO:0000313" key="12">
    <source>
        <dbReference type="Proteomes" id="UP000824110"/>
    </source>
</evidence>
<proteinExistence type="inferred from homology"/>
<dbReference type="Proteomes" id="UP000824110">
    <property type="component" value="Unassembled WGS sequence"/>
</dbReference>
<comment type="caution">
    <text evidence="11">The sequence shown here is derived from an EMBL/GenBank/DDBJ whole genome shotgun (WGS) entry which is preliminary data.</text>
</comment>
<evidence type="ECO:0000256" key="5">
    <source>
        <dbReference type="ARBA" id="ARBA00044769"/>
    </source>
</evidence>
<reference evidence="11" key="1">
    <citation type="submission" date="2020-10" db="EMBL/GenBank/DDBJ databases">
        <authorList>
            <person name="Gilroy R."/>
        </authorList>
    </citation>
    <scope>NUCLEOTIDE SEQUENCE</scope>
    <source>
        <strain evidence="11">CHK195-12923</strain>
    </source>
</reference>
<comment type="catalytic activity">
    <reaction evidence="8">
        <text>cholate + taurine = taurocholate + H2O</text>
        <dbReference type="Rhea" id="RHEA:47108"/>
        <dbReference type="ChEBI" id="CHEBI:15377"/>
        <dbReference type="ChEBI" id="CHEBI:29747"/>
        <dbReference type="ChEBI" id="CHEBI:36257"/>
        <dbReference type="ChEBI" id="CHEBI:507393"/>
    </reaction>
    <physiologicalReaction direction="right-to-left" evidence="8">
        <dbReference type="Rhea" id="RHEA:47110"/>
    </physiologicalReaction>
</comment>
<dbReference type="EMBL" id="DVNE01000010">
    <property type="protein sequence ID" value="HIU61239.1"/>
    <property type="molecule type" value="Genomic_DNA"/>
</dbReference>
<evidence type="ECO:0000256" key="3">
    <source>
        <dbReference type="ARBA" id="ARBA00022801"/>
    </source>
</evidence>
<keyword evidence="4" id="KW-0443">Lipid metabolism</keyword>
<name>A0A9D1MJ49_9FIRM</name>
<dbReference type="InterPro" id="IPR029132">
    <property type="entry name" value="CBAH/NAAA_C"/>
</dbReference>
<organism evidence="11 12">
    <name type="scientific">Candidatus Coproplasma excrementigallinarum</name>
    <dbReference type="NCBI Taxonomy" id="2840747"/>
    <lineage>
        <taxon>Bacteria</taxon>
        <taxon>Bacillati</taxon>
        <taxon>Bacillota</taxon>
        <taxon>Clostridia</taxon>
        <taxon>Eubacteriales</taxon>
        <taxon>Candidatus Coproplasma</taxon>
    </lineage>
</organism>
<evidence type="ECO:0000256" key="4">
    <source>
        <dbReference type="ARBA" id="ARBA00023098"/>
    </source>
</evidence>
<dbReference type="PANTHER" id="PTHR35527">
    <property type="entry name" value="CHOLOYLGLYCINE HYDROLASE"/>
    <property type="match status" value="1"/>
</dbReference>
<evidence type="ECO:0000256" key="9">
    <source>
        <dbReference type="ARBA" id="ARBA00048897"/>
    </source>
</evidence>